<evidence type="ECO:0000256" key="1">
    <source>
        <dbReference type="SAM" id="SignalP"/>
    </source>
</evidence>
<dbReference type="Gene3D" id="3.30.830.10">
    <property type="entry name" value="Metalloenzyme, LuxS/M16 peptidase-like"/>
    <property type="match status" value="2"/>
</dbReference>
<feature type="domain" description="Peptidase M16 N-terminal" evidence="2">
    <location>
        <begin position="82"/>
        <end position="174"/>
    </location>
</feature>
<dbReference type="EMBL" id="CP003346">
    <property type="protein sequence ID" value="AGA78046.1"/>
    <property type="molecule type" value="Genomic_DNA"/>
</dbReference>
<feature type="signal peptide" evidence="1">
    <location>
        <begin position="1"/>
        <end position="26"/>
    </location>
</feature>
<dbReference type="Proteomes" id="UP000010796">
    <property type="component" value="Chromosome"/>
</dbReference>
<dbReference type="STRING" id="926556.Echvi_1781"/>
<evidence type="ECO:0000313" key="4">
    <source>
        <dbReference type="EMBL" id="AGA78046.1"/>
    </source>
</evidence>
<evidence type="ECO:0000259" key="3">
    <source>
        <dbReference type="Pfam" id="PF05193"/>
    </source>
</evidence>
<keyword evidence="5" id="KW-1185">Reference proteome</keyword>
<keyword evidence="1" id="KW-0732">Signal</keyword>
<dbReference type="KEGG" id="evi:Echvi_1781"/>
<accession>L0FZ89</accession>
<proteinExistence type="predicted"/>
<dbReference type="Pfam" id="PF05193">
    <property type="entry name" value="Peptidase_M16_C"/>
    <property type="match status" value="1"/>
</dbReference>
<dbReference type="eggNOG" id="COG0612">
    <property type="taxonomic scope" value="Bacteria"/>
</dbReference>
<gene>
    <name evidence="4" type="ordered locus">Echvi_1781</name>
</gene>
<protein>
    <submittedName>
        <fullName evidence="4">Putative Zn-dependent peptidase</fullName>
    </submittedName>
</protein>
<dbReference type="HOGENOM" id="CLU_009902_6_1_10"/>
<sequence>MNVDKPMKKSIIYLFLCMAITTMGHAQVDRSKYPEPGPAPKIELQDPETFTLDNGLKVFVVENHKLPRVAFSLVLDRDPILEKDKAGMTGFVGEMLMAGTTNRSKDQLDEEVDFIGASLSAGSTSLYGSSLKEHQGKILDLMADVLFNPSFPQEELDKLKKQSLTGLATSRDEPDAISSRLAGKLVYGKDHPYGEIRTEESIEAIELADIKAYYETYFKPNIAYLAIVGDINKEEAEEVVKSHFGSWEKGQVPEMDYATPTPPAQNEVALVDRSASVQSVIDIAYPLEMSLKNPDYLDTRVLNYILGGGSSSRLFMNLREDKGYTYGAYSSIGSDQLVTSFSAGASVRTEVTDSAVSEMIYEINHIVDEGVTADELEAAKANLSGSFGRSLESPSTLASFAINIERYGLPQDFYKTYLQRLSALTVEDINAAARKYIKPENMYITIVGNGTDIKDKLDQFGPVSLYDNWGDPAKEIEMTDIDMTAEKVVANYIEAIGGEEAVNAIETAKVKVKAEVQGQVIEMTMVYDDPGMRFSQKVGMMGNTVSNTVLQEGKGTVTAMGQNKELTDEQYEEAKMNMFIFPEVHFEELMYTLALDGVKDIDGQNAYKVIVSNPTGAKSVNYYSVETGLKLKSENEKTGEITYSDYQEHDGVKYAMEMVVKSPMIPAPLNTTVESLEFNATLTDEDFK</sequence>
<dbReference type="Pfam" id="PF00675">
    <property type="entry name" value="Peptidase_M16"/>
    <property type="match status" value="1"/>
</dbReference>
<name>L0FZ89_ECHVK</name>
<dbReference type="InterPro" id="IPR011765">
    <property type="entry name" value="Pept_M16_N"/>
</dbReference>
<dbReference type="GO" id="GO:0046872">
    <property type="term" value="F:metal ion binding"/>
    <property type="evidence" value="ECO:0007669"/>
    <property type="project" value="InterPro"/>
</dbReference>
<dbReference type="InterPro" id="IPR011249">
    <property type="entry name" value="Metalloenz_LuxS/M16"/>
</dbReference>
<organism evidence="4 5">
    <name type="scientific">Echinicola vietnamensis (strain DSM 17526 / LMG 23754 / KMM 6221)</name>
    <dbReference type="NCBI Taxonomy" id="926556"/>
    <lineage>
        <taxon>Bacteria</taxon>
        <taxon>Pseudomonadati</taxon>
        <taxon>Bacteroidota</taxon>
        <taxon>Cytophagia</taxon>
        <taxon>Cytophagales</taxon>
        <taxon>Cyclobacteriaceae</taxon>
        <taxon>Echinicola</taxon>
    </lineage>
</organism>
<dbReference type="AlphaFoldDB" id="L0FZ89"/>
<dbReference type="SUPFAM" id="SSF63411">
    <property type="entry name" value="LuxS/MPP-like metallohydrolase"/>
    <property type="match status" value="2"/>
</dbReference>
<dbReference type="PANTHER" id="PTHR11851:SF224">
    <property type="entry name" value="PROCESSING PROTEASE"/>
    <property type="match status" value="1"/>
</dbReference>
<dbReference type="InterPro" id="IPR007863">
    <property type="entry name" value="Peptidase_M16_C"/>
</dbReference>
<reference evidence="5" key="1">
    <citation type="submission" date="2012-02" db="EMBL/GenBank/DDBJ databases">
        <title>The complete genome of Echinicola vietnamensis DSM 17526.</title>
        <authorList>
            <person name="Lucas S."/>
            <person name="Copeland A."/>
            <person name="Lapidus A."/>
            <person name="Glavina del Rio T."/>
            <person name="Dalin E."/>
            <person name="Tice H."/>
            <person name="Bruce D."/>
            <person name="Goodwin L."/>
            <person name="Pitluck S."/>
            <person name="Peters L."/>
            <person name="Ovchinnikova G."/>
            <person name="Teshima H."/>
            <person name="Kyrpides N."/>
            <person name="Mavromatis K."/>
            <person name="Ivanova N."/>
            <person name="Brettin T."/>
            <person name="Detter J.C."/>
            <person name="Han C."/>
            <person name="Larimer F."/>
            <person name="Land M."/>
            <person name="Hauser L."/>
            <person name="Markowitz V."/>
            <person name="Cheng J.-F."/>
            <person name="Hugenholtz P."/>
            <person name="Woyke T."/>
            <person name="Wu D."/>
            <person name="Brambilla E."/>
            <person name="Klenk H.-P."/>
            <person name="Eisen J.A."/>
        </authorList>
    </citation>
    <scope>NUCLEOTIDE SEQUENCE [LARGE SCALE GENOMIC DNA]</scope>
    <source>
        <strain evidence="5">DSM 17526 / LMG 23754 / KMM 6221</strain>
    </source>
</reference>
<feature type="domain" description="Peptidase M16 C-terminal" evidence="3">
    <location>
        <begin position="205"/>
        <end position="383"/>
    </location>
</feature>
<feature type="chain" id="PRO_5003942938" evidence="1">
    <location>
        <begin position="27"/>
        <end position="688"/>
    </location>
</feature>
<dbReference type="InterPro" id="IPR050361">
    <property type="entry name" value="MPP/UQCRC_Complex"/>
</dbReference>
<evidence type="ECO:0000313" key="5">
    <source>
        <dbReference type="Proteomes" id="UP000010796"/>
    </source>
</evidence>
<evidence type="ECO:0000259" key="2">
    <source>
        <dbReference type="Pfam" id="PF00675"/>
    </source>
</evidence>
<dbReference type="PANTHER" id="PTHR11851">
    <property type="entry name" value="METALLOPROTEASE"/>
    <property type="match status" value="1"/>
</dbReference>